<keyword evidence="4" id="KW-1185">Reference proteome</keyword>
<organism evidence="3 4">
    <name type="scientific">Vineibacter terrae</name>
    <dbReference type="NCBI Taxonomy" id="2586908"/>
    <lineage>
        <taxon>Bacteria</taxon>
        <taxon>Pseudomonadati</taxon>
        <taxon>Pseudomonadota</taxon>
        <taxon>Alphaproteobacteria</taxon>
        <taxon>Hyphomicrobiales</taxon>
        <taxon>Vineibacter</taxon>
    </lineage>
</organism>
<dbReference type="AlphaFoldDB" id="A0A5C8P6H3"/>
<dbReference type="Proteomes" id="UP000321638">
    <property type="component" value="Unassembled WGS sequence"/>
</dbReference>
<name>A0A5C8P6H3_9HYPH</name>
<dbReference type="PANTHER" id="PTHR30298:SF0">
    <property type="entry name" value="PROTEIN YBFL-RELATED"/>
    <property type="match status" value="1"/>
</dbReference>
<protein>
    <submittedName>
        <fullName evidence="3">ISAs1 family transposase</fullName>
    </submittedName>
</protein>
<dbReference type="InterPro" id="IPR002559">
    <property type="entry name" value="Transposase_11"/>
</dbReference>
<gene>
    <name evidence="3" type="ORF">FHP25_40375</name>
</gene>
<sequence length="304" mass="33831">MEESRSIFAELEDPRTGNARLHQLDEVLVIALCTVLCGGETCEDMALFGRSKEDFLRQFLRLEHGIPSHDTFSRLFRLLDPSRFHAWFLGFMKQFAEACQGVVAIDGKTLRRSFDRASGRSALHLVSAWASDQRLVLGQVAVDDKSNEITAVPQLLALLSLKGRIVTADALNCQRTIARQVVEQGGDYILALKGNQGTLHDDVCRFLDDPQTPKLSASHTDKGHGRIEVRTASLSTDIAWLQELHDWPGLKAVGRIDASREINGATSRESRYYLLSAALAPEQFNAAVRSHWGIENGLHWTLDV</sequence>
<proteinExistence type="predicted"/>
<dbReference type="NCBIfam" id="NF033564">
    <property type="entry name" value="transpos_ISAs1"/>
    <property type="match status" value="1"/>
</dbReference>
<dbReference type="PANTHER" id="PTHR30298">
    <property type="entry name" value="H REPEAT-ASSOCIATED PREDICTED TRANSPOSASE"/>
    <property type="match status" value="1"/>
</dbReference>
<dbReference type="InterPro" id="IPR032806">
    <property type="entry name" value="YbfD_N"/>
</dbReference>
<feature type="domain" description="Transposase IS4-like" evidence="1">
    <location>
        <begin position="99"/>
        <end position="302"/>
    </location>
</feature>
<dbReference type="GO" id="GO:0006313">
    <property type="term" value="P:DNA transposition"/>
    <property type="evidence" value="ECO:0007669"/>
    <property type="project" value="InterPro"/>
</dbReference>
<dbReference type="Pfam" id="PF13808">
    <property type="entry name" value="DDE_Tnp_1_assoc"/>
    <property type="match status" value="1"/>
</dbReference>
<dbReference type="EMBL" id="VDUZ01000120">
    <property type="protein sequence ID" value="TXL69070.1"/>
    <property type="molecule type" value="Genomic_DNA"/>
</dbReference>
<reference evidence="3 4" key="1">
    <citation type="submission" date="2019-06" db="EMBL/GenBank/DDBJ databases">
        <title>New taxonomy in bacterial strain CC-CFT640, isolated from vineyard.</title>
        <authorList>
            <person name="Lin S.-Y."/>
            <person name="Tsai C.-F."/>
            <person name="Young C.-C."/>
        </authorList>
    </citation>
    <scope>NUCLEOTIDE SEQUENCE [LARGE SCALE GENOMIC DNA]</scope>
    <source>
        <strain evidence="3 4">CC-CFT640</strain>
    </source>
</reference>
<evidence type="ECO:0000259" key="1">
    <source>
        <dbReference type="Pfam" id="PF01609"/>
    </source>
</evidence>
<evidence type="ECO:0000259" key="2">
    <source>
        <dbReference type="Pfam" id="PF13808"/>
    </source>
</evidence>
<dbReference type="InterPro" id="IPR051698">
    <property type="entry name" value="Transposase_11-like"/>
</dbReference>
<comment type="caution">
    <text evidence="3">The sequence shown here is derived from an EMBL/GenBank/DDBJ whole genome shotgun (WGS) entry which is preliminary data.</text>
</comment>
<dbReference type="GO" id="GO:0004803">
    <property type="term" value="F:transposase activity"/>
    <property type="evidence" value="ECO:0007669"/>
    <property type="project" value="InterPro"/>
</dbReference>
<evidence type="ECO:0000313" key="4">
    <source>
        <dbReference type="Proteomes" id="UP000321638"/>
    </source>
</evidence>
<dbReference type="InterPro" id="IPR047647">
    <property type="entry name" value="ISAs1_transpos"/>
</dbReference>
<feature type="non-terminal residue" evidence="3">
    <location>
        <position position="304"/>
    </location>
</feature>
<evidence type="ECO:0000313" key="3">
    <source>
        <dbReference type="EMBL" id="TXL69070.1"/>
    </source>
</evidence>
<dbReference type="OrthoDB" id="8001376at2"/>
<accession>A0A5C8P6H3</accession>
<dbReference type="GO" id="GO:0003677">
    <property type="term" value="F:DNA binding"/>
    <property type="evidence" value="ECO:0007669"/>
    <property type="project" value="InterPro"/>
</dbReference>
<dbReference type="RefSeq" id="WP_147852687.1">
    <property type="nucleotide sequence ID" value="NZ_VDUZ01000120.1"/>
</dbReference>
<dbReference type="Pfam" id="PF01609">
    <property type="entry name" value="DDE_Tnp_1"/>
    <property type="match status" value="1"/>
</dbReference>
<feature type="domain" description="H repeat-associated protein N-terminal" evidence="2">
    <location>
        <begin position="7"/>
        <end position="92"/>
    </location>
</feature>